<dbReference type="Proteomes" id="UP000017837">
    <property type="component" value="Unassembled WGS sequence"/>
</dbReference>
<evidence type="ECO:0000313" key="2">
    <source>
        <dbReference type="EMBL" id="ESQ90876.1"/>
    </source>
</evidence>
<dbReference type="Gene3D" id="1.20.1050.10">
    <property type="match status" value="1"/>
</dbReference>
<gene>
    <name evidence="2" type="ORF">ABENE_11440</name>
</gene>
<dbReference type="PROSITE" id="PS50404">
    <property type="entry name" value="GST_NTER"/>
    <property type="match status" value="1"/>
</dbReference>
<reference evidence="2 3" key="1">
    <citation type="journal article" date="2014" name="Nature">
        <title>Sequential evolution of bacterial morphology by co-option of a developmental regulator.</title>
        <authorList>
            <person name="Jiang C."/>
            <person name="Brown P.J."/>
            <person name="Ducret A."/>
            <person name="Brun Y.V."/>
        </authorList>
    </citation>
    <scope>NUCLEOTIDE SEQUENCE [LARGE SCALE GENOMIC DNA]</scope>
    <source>
        <strain evidence="2 3">DSM 16100</strain>
    </source>
</reference>
<dbReference type="EMBL" id="AWGB01000021">
    <property type="protein sequence ID" value="ESQ90876.1"/>
    <property type="molecule type" value="Genomic_DNA"/>
</dbReference>
<dbReference type="eggNOG" id="COG0625">
    <property type="taxonomic scope" value="Bacteria"/>
</dbReference>
<dbReference type="InterPro" id="IPR036282">
    <property type="entry name" value="Glutathione-S-Trfase_C_sf"/>
</dbReference>
<name>V4PRD8_9CAUL</name>
<organism evidence="2 3">
    <name type="scientific">Asticcacaulis benevestitus DSM 16100 = ATCC BAA-896</name>
    <dbReference type="NCBI Taxonomy" id="1121022"/>
    <lineage>
        <taxon>Bacteria</taxon>
        <taxon>Pseudomonadati</taxon>
        <taxon>Pseudomonadota</taxon>
        <taxon>Alphaproteobacteria</taxon>
        <taxon>Caulobacterales</taxon>
        <taxon>Caulobacteraceae</taxon>
        <taxon>Asticcacaulis</taxon>
    </lineage>
</organism>
<evidence type="ECO:0000313" key="3">
    <source>
        <dbReference type="Proteomes" id="UP000017837"/>
    </source>
</evidence>
<dbReference type="SUPFAM" id="SSF52833">
    <property type="entry name" value="Thioredoxin-like"/>
    <property type="match status" value="1"/>
</dbReference>
<accession>V4PRD8</accession>
<proteinExistence type="predicted"/>
<dbReference type="SUPFAM" id="SSF47616">
    <property type="entry name" value="GST C-terminal domain-like"/>
    <property type="match status" value="1"/>
</dbReference>
<dbReference type="AlphaFoldDB" id="V4PRD8"/>
<dbReference type="PATRIC" id="fig|1121022.4.peg.2319"/>
<evidence type="ECO:0000259" key="1">
    <source>
        <dbReference type="PROSITE" id="PS50404"/>
    </source>
</evidence>
<protein>
    <recommendedName>
        <fullName evidence="1">GST N-terminal domain-containing protein</fullName>
    </recommendedName>
</protein>
<dbReference type="InterPro" id="IPR036249">
    <property type="entry name" value="Thioredoxin-like_sf"/>
</dbReference>
<sequence length="202" mass="22484">MAQMKLFISPTSVFARKVRIVVREKGLADRVEEITRIPVEAAPDLVAANPLSQIPALIDDSGVAWTDSGLISAWLDTQGSGPCLLPGAGSDAYWQVRRAETAASALNEMMAKIVYENRRPENERSPYWLERWQDNLRRAFGVADALCPQTDVFDMGSLSLGVAATFCDFRLGLLDWRSLAPRIAALQEVLERRQSFIETFPK</sequence>
<keyword evidence="3" id="KW-1185">Reference proteome</keyword>
<dbReference type="Pfam" id="PF13409">
    <property type="entry name" value="GST_N_2"/>
    <property type="match status" value="1"/>
</dbReference>
<comment type="caution">
    <text evidence="2">The sequence shown here is derived from an EMBL/GenBank/DDBJ whole genome shotgun (WGS) entry which is preliminary data.</text>
</comment>
<feature type="domain" description="GST N-terminal" evidence="1">
    <location>
        <begin position="2"/>
        <end position="83"/>
    </location>
</feature>
<dbReference type="InterPro" id="IPR004045">
    <property type="entry name" value="Glutathione_S-Trfase_N"/>
</dbReference>
<dbReference type="Gene3D" id="3.40.30.10">
    <property type="entry name" value="Glutaredoxin"/>
    <property type="match status" value="1"/>
</dbReference>
<dbReference type="STRING" id="1121022.GCA_000376105_01412"/>